<dbReference type="SUPFAM" id="SSF48452">
    <property type="entry name" value="TPR-like"/>
    <property type="match status" value="2"/>
</dbReference>
<dbReference type="PANTHER" id="PTHR19959:SF119">
    <property type="entry name" value="FUNGAL LIPASE-LIKE DOMAIN-CONTAINING PROTEIN"/>
    <property type="match status" value="1"/>
</dbReference>
<keyword evidence="4" id="KW-1185">Reference proteome</keyword>
<evidence type="ECO:0000313" key="1">
    <source>
        <dbReference type="EMBL" id="GIE39096.1"/>
    </source>
</evidence>
<protein>
    <submittedName>
        <fullName evidence="2">Tetratricopeptide (TPR) repeat protein</fullName>
    </submittedName>
</protein>
<proteinExistence type="predicted"/>
<gene>
    <name evidence="1" type="ORF">Alo02nite_19940</name>
    <name evidence="2" type="ORF">BJ964_004175</name>
</gene>
<comment type="caution">
    <text evidence="2">The sequence shown here is derived from an EMBL/GenBank/DDBJ whole genome shotgun (WGS) entry which is preliminary data.</text>
</comment>
<name>A0A7W7HGE0_9ACTN</name>
<reference evidence="1 4" key="2">
    <citation type="submission" date="2021-01" db="EMBL/GenBank/DDBJ databases">
        <title>Whole genome shotgun sequence of Actinoplanes lobatus NBRC 12513.</title>
        <authorList>
            <person name="Komaki H."/>
            <person name="Tamura T."/>
        </authorList>
    </citation>
    <scope>NUCLEOTIDE SEQUENCE [LARGE SCALE GENOMIC DNA]</scope>
    <source>
        <strain evidence="1 4">NBRC 12513</strain>
    </source>
</reference>
<dbReference type="AlphaFoldDB" id="A0A7W7HGE0"/>
<evidence type="ECO:0000313" key="4">
    <source>
        <dbReference type="Proteomes" id="UP000631312"/>
    </source>
</evidence>
<sequence>MDWLSRLRGEDPVAARWRAAALVNEATELSKTNRHTEAATASEQAVSLLRAIRRVPRTEIAPLLAHALVRHSIALAALGDLAGALRDAEEALELAQAVPTGSGHSELLPTTRANLAFWLMKSGRAADAVPHIRAAADSTARLPEGAAAWIQGTLAQVLAAAGEDAEALAVSDRNRIALQRRVEATTADVALDVEQARAAANHAGRLFEAGRWQEAAETAAEAVARHRALAARDRLGRLPNLAMALTNQAVILSKVSRWEESLAASEEAVTLQREITTADPVAGLPGLAAALSSYATGLAAADRIAEARPLMAESLEIRRALVAADRGAHLGKLAEVLSNCAFLAETGEENLPLYEEAVRLRRELSAQNRAVHLPWLARVLNLYANQLAAVGRLGPALDAGHEAVESARESFAANRAGFLPYHAFVLREQARRLDEAGQPAVAIALGAEAVAVCREALGANRVRGLSGLATALNQQAGRLLALPAVSVRQAEEAAALRSEAAALLAERDRG</sequence>
<dbReference type="EMBL" id="JACHNC010000001">
    <property type="protein sequence ID" value="MBB4750014.1"/>
    <property type="molecule type" value="Genomic_DNA"/>
</dbReference>
<dbReference type="EMBL" id="BOMP01000031">
    <property type="protein sequence ID" value="GIE39096.1"/>
    <property type="molecule type" value="Genomic_DNA"/>
</dbReference>
<reference evidence="2 3" key="1">
    <citation type="submission" date="2020-08" db="EMBL/GenBank/DDBJ databases">
        <title>Sequencing the genomes of 1000 actinobacteria strains.</title>
        <authorList>
            <person name="Klenk H.-P."/>
        </authorList>
    </citation>
    <scope>NUCLEOTIDE SEQUENCE [LARGE SCALE GENOMIC DNA]</scope>
    <source>
        <strain evidence="2 3">DSM 43150</strain>
    </source>
</reference>
<evidence type="ECO:0000313" key="2">
    <source>
        <dbReference type="EMBL" id="MBB4750014.1"/>
    </source>
</evidence>
<dbReference type="PANTHER" id="PTHR19959">
    <property type="entry name" value="KINESIN LIGHT CHAIN"/>
    <property type="match status" value="1"/>
</dbReference>
<accession>A0A7W7HGE0</accession>
<organism evidence="2 3">
    <name type="scientific">Actinoplanes lobatus</name>
    <dbReference type="NCBI Taxonomy" id="113568"/>
    <lineage>
        <taxon>Bacteria</taxon>
        <taxon>Bacillati</taxon>
        <taxon>Actinomycetota</taxon>
        <taxon>Actinomycetes</taxon>
        <taxon>Micromonosporales</taxon>
        <taxon>Micromonosporaceae</taxon>
        <taxon>Actinoplanes</taxon>
    </lineage>
</organism>
<evidence type="ECO:0000313" key="3">
    <source>
        <dbReference type="Proteomes" id="UP000590511"/>
    </source>
</evidence>
<dbReference type="Gene3D" id="1.25.40.10">
    <property type="entry name" value="Tetratricopeptide repeat domain"/>
    <property type="match status" value="3"/>
</dbReference>
<dbReference type="Proteomes" id="UP000590511">
    <property type="component" value="Unassembled WGS sequence"/>
</dbReference>
<dbReference type="RefSeq" id="WP_188122243.1">
    <property type="nucleotide sequence ID" value="NZ_BOMP01000031.1"/>
</dbReference>
<dbReference type="InterPro" id="IPR011990">
    <property type="entry name" value="TPR-like_helical_dom_sf"/>
</dbReference>
<dbReference type="Proteomes" id="UP000631312">
    <property type="component" value="Unassembled WGS sequence"/>
</dbReference>